<proteinExistence type="predicted"/>
<dbReference type="GO" id="GO:0008237">
    <property type="term" value="F:metallopeptidase activity"/>
    <property type="evidence" value="ECO:0007669"/>
    <property type="project" value="InterPro"/>
</dbReference>
<name>G9NPR6_HYPAI</name>
<dbReference type="EMBL" id="ABDG02000020">
    <property type="protein sequence ID" value="EHK47532.1"/>
    <property type="molecule type" value="Genomic_DNA"/>
</dbReference>
<dbReference type="Proteomes" id="UP000005426">
    <property type="component" value="Unassembled WGS sequence"/>
</dbReference>
<dbReference type="HOGENOM" id="CLU_1098533_0_0_1"/>
<dbReference type="AlphaFoldDB" id="G9NPR6"/>
<dbReference type="InterPro" id="IPR024079">
    <property type="entry name" value="MetalloPept_cat_dom_sf"/>
</dbReference>
<protein>
    <submittedName>
        <fullName evidence="1">Uncharacterized protein</fullName>
    </submittedName>
</protein>
<sequence>MFGFKPEEKGTSPGDKYFRKVLGVYQRMNDALYGKVNYPPGGFSGLHEKPLWMCGDASWKWHTKEMNDPSITPTKPLYLSRPNIFTTATGAWIYGKRFITNGDSRSVGICRPRVWAVTRVPEDFITFCDSYFSAEVSRSESPVDGRNSVVVGKKLDDFGVFAASRIMFHELVHWYGSEIVNKEVNRPNTACHKVEDEQAVSKEGELIWSFENAAGEIELTTTKKGDDEAYTALSTYGYVRCSRLARSHPGSEFAGNSGPSQATKTAETYAYFAMMAYLDNFDWSGDGKAKEINWQA</sequence>
<dbReference type="eggNOG" id="ENOG502TE9B">
    <property type="taxonomic scope" value="Eukaryota"/>
</dbReference>
<organism evidence="1 2">
    <name type="scientific">Hypocrea atroviridis (strain ATCC 20476 / IMI 206040)</name>
    <name type="common">Trichoderma atroviride</name>
    <dbReference type="NCBI Taxonomy" id="452589"/>
    <lineage>
        <taxon>Eukaryota</taxon>
        <taxon>Fungi</taxon>
        <taxon>Dikarya</taxon>
        <taxon>Ascomycota</taxon>
        <taxon>Pezizomycotina</taxon>
        <taxon>Sordariomycetes</taxon>
        <taxon>Hypocreomycetidae</taxon>
        <taxon>Hypocreales</taxon>
        <taxon>Hypocreaceae</taxon>
        <taxon>Trichoderma</taxon>
    </lineage>
</organism>
<evidence type="ECO:0000313" key="2">
    <source>
        <dbReference type="Proteomes" id="UP000005426"/>
    </source>
</evidence>
<accession>G9NPR6</accession>
<evidence type="ECO:0000313" key="1">
    <source>
        <dbReference type="EMBL" id="EHK47532.1"/>
    </source>
</evidence>
<reference evidence="1 2" key="1">
    <citation type="journal article" date="2011" name="Genome Biol.">
        <title>Comparative genome sequence analysis underscores mycoparasitism as the ancestral life style of Trichoderma.</title>
        <authorList>
            <person name="Kubicek C.P."/>
            <person name="Herrera-Estrella A."/>
            <person name="Seidl-Seiboth V."/>
            <person name="Martinez D.A."/>
            <person name="Druzhinina I.S."/>
            <person name="Thon M."/>
            <person name="Zeilinger S."/>
            <person name="Casas-Flores S."/>
            <person name="Horwitz B.A."/>
            <person name="Mukherjee P.K."/>
            <person name="Mukherjee M."/>
            <person name="Kredics L."/>
            <person name="Alcaraz L.D."/>
            <person name="Aerts A."/>
            <person name="Antal Z."/>
            <person name="Atanasova L."/>
            <person name="Cervantes-Badillo M.G."/>
            <person name="Challacombe J."/>
            <person name="Chertkov O."/>
            <person name="McCluskey K."/>
            <person name="Coulpier F."/>
            <person name="Deshpande N."/>
            <person name="von Doehren H."/>
            <person name="Ebbole D.J."/>
            <person name="Esquivel-Naranjo E.U."/>
            <person name="Fekete E."/>
            <person name="Flipphi M."/>
            <person name="Glaser F."/>
            <person name="Gomez-Rodriguez E.Y."/>
            <person name="Gruber S."/>
            <person name="Han C."/>
            <person name="Henrissat B."/>
            <person name="Hermosa R."/>
            <person name="Hernandez-Onate M."/>
            <person name="Karaffa L."/>
            <person name="Kosti I."/>
            <person name="Le Crom S."/>
            <person name="Lindquist E."/>
            <person name="Lucas S."/>
            <person name="Luebeck M."/>
            <person name="Luebeck P.S."/>
            <person name="Margeot A."/>
            <person name="Metz B."/>
            <person name="Misra M."/>
            <person name="Nevalainen H."/>
            <person name="Omann M."/>
            <person name="Packer N."/>
            <person name="Perrone G."/>
            <person name="Uresti-Rivera E.E."/>
            <person name="Salamov A."/>
            <person name="Schmoll M."/>
            <person name="Seiboth B."/>
            <person name="Shapiro H."/>
            <person name="Sukno S."/>
            <person name="Tamayo-Ramos J.A."/>
            <person name="Tisch D."/>
            <person name="Wiest A."/>
            <person name="Wilkinson H.H."/>
            <person name="Zhang M."/>
            <person name="Coutinho P.M."/>
            <person name="Kenerley C.M."/>
            <person name="Monte E."/>
            <person name="Baker S.E."/>
            <person name="Grigoriev I.V."/>
        </authorList>
    </citation>
    <scope>NUCLEOTIDE SEQUENCE [LARGE SCALE GENOMIC DNA]</scope>
    <source>
        <strain evidence="2">ATCC 20476 / IMI 206040</strain>
    </source>
</reference>
<gene>
    <name evidence="1" type="ORF">TRIATDRAFT_93165</name>
</gene>
<comment type="caution">
    <text evidence="1">The sequence shown here is derived from an EMBL/GenBank/DDBJ whole genome shotgun (WGS) entry which is preliminary data.</text>
</comment>
<keyword evidence="2" id="KW-1185">Reference proteome</keyword>
<dbReference type="OMA" id="WANDGKA"/>
<dbReference type="Gene3D" id="3.40.390.10">
    <property type="entry name" value="Collagenase (Catalytic Domain)"/>
    <property type="match status" value="1"/>
</dbReference>
<dbReference type="OrthoDB" id="5039373at2759"/>